<dbReference type="InterPro" id="IPR025194">
    <property type="entry name" value="RodZ-like_C"/>
</dbReference>
<dbReference type="InterPro" id="IPR001387">
    <property type="entry name" value="Cro/C1-type_HTH"/>
</dbReference>
<dbReference type="EMBL" id="BTCL01000025">
    <property type="protein sequence ID" value="GMK48114.1"/>
    <property type="molecule type" value="Genomic_DNA"/>
</dbReference>
<dbReference type="Pfam" id="PF13413">
    <property type="entry name" value="HTH_25"/>
    <property type="match status" value="1"/>
</dbReference>
<evidence type="ECO:0000313" key="4">
    <source>
        <dbReference type="EMBL" id="GMK48114.1"/>
    </source>
</evidence>
<protein>
    <submittedName>
        <fullName evidence="4">XRE family transcriptional regulator</fullName>
    </submittedName>
</protein>
<keyword evidence="2" id="KW-0472">Membrane</keyword>
<sequence>MSDLGALLRKAREERGLTLDDVQEITKIRKRYLEAIESGDHSVLPGTFYLRAFVKNYCDAVGLDSDEVLRLYQHEIPASVTDQVVEAVPARQPKRVRTRSSERISKLGFNIMMWSFLILIVVVVWVYFVNQKADNPKEIDNTNITDQASPAPPSQSPNSSNAGGTTTPTATPTPTPSQSPTTVTFSSKVGKVDHYDVSPAGVVHKVEIKISGGPSWTEVRSGSSSGKAIISETAPDGSAFTYDLDQPLYINVGRADLSTITVDGVQINDGDRAGSKKIQLNPVQGTGGTDGTSTQSPDNSSTAGDTAGTENQ</sequence>
<dbReference type="Gene3D" id="1.10.260.40">
    <property type="entry name" value="lambda repressor-like DNA-binding domains"/>
    <property type="match status" value="1"/>
</dbReference>
<reference evidence="4 5" key="1">
    <citation type="submission" date="2023-05" db="EMBL/GenBank/DDBJ databases">
        <title>Draft genome of Paenibacillus sp. CCS26.</title>
        <authorList>
            <person name="Akita H."/>
            <person name="Shinto Y."/>
            <person name="Kimura Z."/>
        </authorList>
    </citation>
    <scope>NUCLEOTIDE SEQUENCE [LARGE SCALE GENOMIC DNA]</scope>
    <source>
        <strain evidence="4 5">CCS26</strain>
    </source>
</reference>
<dbReference type="SMART" id="SM00530">
    <property type="entry name" value="HTH_XRE"/>
    <property type="match status" value="1"/>
</dbReference>
<gene>
    <name evidence="4" type="ORF">PghCCS26_52440</name>
</gene>
<feature type="transmembrane region" description="Helical" evidence="2">
    <location>
        <begin position="107"/>
        <end position="128"/>
    </location>
</feature>
<feature type="region of interest" description="Disordered" evidence="1">
    <location>
        <begin position="268"/>
        <end position="312"/>
    </location>
</feature>
<dbReference type="CDD" id="cd00093">
    <property type="entry name" value="HTH_XRE"/>
    <property type="match status" value="1"/>
</dbReference>
<evidence type="ECO:0000256" key="2">
    <source>
        <dbReference type="SAM" id="Phobius"/>
    </source>
</evidence>
<evidence type="ECO:0000256" key="1">
    <source>
        <dbReference type="SAM" id="MobiDB-lite"/>
    </source>
</evidence>
<feature type="domain" description="HTH cro/C1-type" evidence="3">
    <location>
        <begin position="8"/>
        <end position="39"/>
    </location>
</feature>
<evidence type="ECO:0000313" key="5">
    <source>
        <dbReference type="Proteomes" id="UP001285921"/>
    </source>
</evidence>
<name>A0ABQ6NTJ0_9BACL</name>
<organism evidence="4 5">
    <name type="scientific">Paenibacillus glycanilyticus</name>
    <dbReference type="NCBI Taxonomy" id="126569"/>
    <lineage>
        <taxon>Bacteria</taxon>
        <taxon>Bacillati</taxon>
        <taxon>Bacillota</taxon>
        <taxon>Bacilli</taxon>
        <taxon>Bacillales</taxon>
        <taxon>Paenibacillaceae</taxon>
        <taxon>Paenibacillus</taxon>
    </lineage>
</organism>
<keyword evidence="2" id="KW-0812">Transmembrane</keyword>
<keyword evidence="2" id="KW-1133">Transmembrane helix</keyword>
<dbReference type="Pfam" id="PF13464">
    <property type="entry name" value="RodZ_C"/>
    <property type="match status" value="1"/>
</dbReference>
<evidence type="ECO:0000259" key="3">
    <source>
        <dbReference type="PROSITE" id="PS50943"/>
    </source>
</evidence>
<feature type="region of interest" description="Disordered" evidence="1">
    <location>
        <begin position="137"/>
        <end position="185"/>
    </location>
</feature>
<keyword evidence="5" id="KW-1185">Reference proteome</keyword>
<accession>A0ABQ6NTJ0</accession>
<dbReference type="InterPro" id="IPR010982">
    <property type="entry name" value="Lambda_DNA-bd_dom_sf"/>
</dbReference>
<dbReference type="PANTHER" id="PTHR34475:SF1">
    <property type="entry name" value="CYTOSKELETON PROTEIN RODZ"/>
    <property type="match status" value="1"/>
</dbReference>
<dbReference type="SUPFAM" id="SSF47413">
    <property type="entry name" value="lambda repressor-like DNA-binding domains"/>
    <property type="match status" value="1"/>
</dbReference>
<feature type="compositionally biased region" description="Low complexity" evidence="1">
    <location>
        <begin position="156"/>
        <end position="170"/>
    </location>
</feature>
<comment type="caution">
    <text evidence="4">The sequence shown here is derived from an EMBL/GenBank/DDBJ whole genome shotgun (WGS) entry which is preliminary data.</text>
</comment>
<dbReference type="PROSITE" id="PS50943">
    <property type="entry name" value="HTH_CROC1"/>
    <property type="match status" value="1"/>
</dbReference>
<feature type="compositionally biased region" description="Polar residues" evidence="1">
    <location>
        <begin position="297"/>
        <end position="312"/>
    </location>
</feature>
<proteinExistence type="predicted"/>
<dbReference type="PANTHER" id="PTHR34475">
    <property type="match status" value="1"/>
</dbReference>
<dbReference type="InterPro" id="IPR050400">
    <property type="entry name" value="Bact_Cytoskel_RodZ"/>
</dbReference>
<dbReference type="Proteomes" id="UP001285921">
    <property type="component" value="Unassembled WGS sequence"/>
</dbReference>
<dbReference type="RefSeq" id="WP_317981867.1">
    <property type="nucleotide sequence ID" value="NZ_BTCL01000025.1"/>
</dbReference>